<keyword evidence="1" id="KW-0732">Signal</keyword>
<gene>
    <name evidence="2" type="ORF">EYF80_023486</name>
</gene>
<feature type="signal peptide" evidence="1">
    <location>
        <begin position="1"/>
        <end position="24"/>
    </location>
</feature>
<comment type="caution">
    <text evidence="2">The sequence shown here is derived from an EMBL/GenBank/DDBJ whole genome shotgun (WGS) entry which is preliminary data.</text>
</comment>
<name>A0A4Z2HN86_9TELE</name>
<proteinExistence type="predicted"/>
<accession>A0A4Z2HN86</accession>
<dbReference type="EMBL" id="SRLO01000222">
    <property type="protein sequence ID" value="TNN66252.1"/>
    <property type="molecule type" value="Genomic_DNA"/>
</dbReference>
<protein>
    <submittedName>
        <fullName evidence="2">Uncharacterized protein</fullName>
    </submittedName>
</protein>
<evidence type="ECO:0000313" key="2">
    <source>
        <dbReference type="EMBL" id="TNN66252.1"/>
    </source>
</evidence>
<dbReference type="AlphaFoldDB" id="A0A4Z2HN86"/>
<keyword evidence="3" id="KW-1185">Reference proteome</keyword>
<reference evidence="2 3" key="1">
    <citation type="submission" date="2019-03" db="EMBL/GenBank/DDBJ databases">
        <title>First draft genome of Liparis tanakae, snailfish: a comprehensive survey of snailfish specific genes.</title>
        <authorList>
            <person name="Kim W."/>
            <person name="Song I."/>
            <person name="Jeong J.-H."/>
            <person name="Kim D."/>
            <person name="Kim S."/>
            <person name="Ryu S."/>
            <person name="Song J.Y."/>
            <person name="Lee S.K."/>
        </authorList>
    </citation>
    <scope>NUCLEOTIDE SEQUENCE [LARGE SCALE GENOMIC DNA]</scope>
    <source>
        <tissue evidence="2">Muscle</tissue>
    </source>
</reference>
<evidence type="ECO:0000313" key="3">
    <source>
        <dbReference type="Proteomes" id="UP000314294"/>
    </source>
</evidence>
<evidence type="ECO:0000256" key="1">
    <source>
        <dbReference type="SAM" id="SignalP"/>
    </source>
</evidence>
<feature type="chain" id="PRO_5021400425" evidence="1">
    <location>
        <begin position="25"/>
        <end position="152"/>
    </location>
</feature>
<dbReference type="Proteomes" id="UP000314294">
    <property type="component" value="Unassembled WGS sequence"/>
</dbReference>
<organism evidence="2 3">
    <name type="scientific">Liparis tanakae</name>
    <name type="common">Tanaka's snailfish</name>
    <dbReference type="NCBI Taxonomy" id="230148"/>
    <lineage>
        <taxon>Eukaryota</taxon>
        <taxon>Metazoa</taxon>
        <taxon>Chordata</taxon>
        <taxon>Craniata</taxon>
        <taxon>Vertebrata</taxon>
        <taxon>Euteleostomi</taxon>
        <taxon>Actinopterygii</taxon>
        <taxon>Neopterygii</taxon>
        <taxon>Teleostei</taxon>
        <taxon>Neoteleostei</taxon>
        <taxon>Acanthomorphata</taxon>
        <taxon>Eupercaria</taxon>
        <taxon>Perciformes</taxon>
        <taxon>Cottioidei</taxon>
        <taxon>Cottales</taxon>
        <taxon>Liparidae</taxon>
        <taxon>Liparis</taxon>
    </lineage>
</organism>
<sequence>MWRTDETCSAAYLLLLMLLRLLTGLRSAVGVCEPRSPSPPSPPPRIGVNPRNLSPCSVFDRPLVGFLSRATLLLARGVRLSDTALLTELSNTLLQEGKVELDEASVTLITRDELETVNRHLEKDAEKKHKNHKHAHVMQELIMNTYEEVVPQ</sequence>